<evidence type="ECO:0000313" key="3">
    <source>
        <dbReference type="Proteomes" id="UP000324222"/>
    </source>
</evidence>
<evidence type="ECO:0000256" key="1">
    <source>
        <dbReference type="SAM" id="MobiDB-lite"/>
    </source>
</evidence>
<dbReference type="EMBL" id="VSRR010006769">
    <property type="protein sequence ID" value="MPC45525.1"/>
    <property type="molecule type" value="Genomic_DNA"/>
</dbReference>
<keyword evidence="3" id="KW-1185">Reference proteome</keyword>
<sequence length="183" mass="20653">MRISRDRHTTTLTTSKPQRFPEDELGVSRVSPPPARKIPRDLLPCACLLGLRGAPSQGPCLMYPRVSGKSLMPHKVQFSISQEKGKRPTLRSPPVDLDETRQKPHRRRRGITLQHDAATSTASAATVAPPRPHVRDIPTQPLRIRGSFQRHAVMADCGTHPIFLLQKKRVMQRHPRPRHYVSP</sequence>
<feature type="compositionally biased region" description="Low complexity" evidence="1">
    <location>
        <begin position="117"/>
        <end position="128"/>
    </location>
</feature>
<feature type="region of interest" description="Disordered" evidence="1">
    <location>
        <begin position="79"/>
        <end position="138"/>
    </location>
</feature>
<evidence type="ECO:0000313" key="2">
    <source>
        <dbReference type="EMBL" id="MPC45525.1"/>
    </source>
</evidence>
<feature type="region of interest" description="Disordered" evidence="1">
    <location>
        <begin position="1"/>
        <end position="35"/>
    </location>
</feature>
<protein>
    <submittedName>
        <fullName evidence="2">Uncharacterized protein</fullName>
    </submittedName>
</protein>
<name>A0A5B7FJ42_PORTR</name>
<accession>A0A5B7FJ42</accession>
<gene>
    <name evidence="2" type="ORF">E2C01_039227</name>
</gene>
<proteinExistence type="predicted"/>
<dbReference type="AlphaFoldDB" id="A0A5B7FJ42"/>
<organism evidence="2 3">
    <name type="scientific">Portunus trituberculatus</name>
    <name type="common">Swimming crab</name>
    <name type="synonym">Neptunus trituberculatus</name>
    <dbReference type="NCBI Taxonomy" id="210409"/>
    <lineage>
        <taxon>Eukaryota</taxon>
        <taxon>Metazoa</taxon>
        <taxon>Ecdysozoa</taxon>
        <taxon>Arthropoda</taxon>
        <taxon>Crustacea</taxon>
        <taxon>Multicrustacea</taxon>
        <taxon>Malacostraca</taxon>
        <taxon>Eumalacostraca</taxon>
        <taxon>Eucarida</taxon>
        <taxon>Decapoda</taxon>
        <taxon>Pleocyemata</taxon>
        <taxon>Brachyura</taxon>
        <taxon>Eubrachyura</taxon>
        <taxon>Portunoidea</taxon>
        <taxon>Portunidae</taxon>
        <taxon>Portuninae</taxon>
        <taxon>Portunus</taxon>
    </lineage>
</organism>
<dbReference type="Proteomes" id="UP000324222">
    <property type="component" value="Unassembled WGS sequence"/>
</dbReference>
<reference evidence="2 3" key="1">
    <citation type="submission" date="2019-05" db="EMBL/GenBank/DDBJ databases">
        <title>Another draft genome of Portunus trituberculatus and its Hox gene families provides insights of decapod evolution.</title>
        <authorList>
            <person name="Jeong J.-H."/>
            <person name="Song I."/>
            <person name="Kim S."/>
            <person name="Choi T."/>
            <person name="Kim D."/>
            <person name="Ryu S."/>
            <person name="Kim W."/>
        </authorList>
    </citation>
    <scope>NUCLEOTIDE SEQUENCE [LARGE SCALE GENOMIC DNA]</scope>
    <source>
        <tissue evidence="2">Muscle</tissue>
    </source>
</reference>
<comment type="caution">
    <text evidence="2">The sequence shown here is derived from an EMBL/GenBank/DDBJ whole genome shotgun (WGS) entry which is preliminary data.</text>
</comment>